<feature type="transmembrane region" description="Helical" evidence="1">
    <location>
        <begin position="20"/>
        <end position="44"/>
    </location>
</feature>
<keyword evidence="1" id="KW-1133">Transmembrane helix</keyword>
<reference evidence="2" key="2">
    <citation type="journal article" date="2015" name="Data Brief">
        <title>Shoot transcriptome of the giant reed, Arundo donax.</title>
        <authorList>
            <person name="Barrero R.A."/>
            <person name="Guerrero F.D."/>
            <person name="Moolhuijzen P."/>
            <person name="Goolsby J.A."/>
            <person name="Tidwell J."/>
            <person name="Bellgard S.E."/>
            <person name="Bellgard M.I."/>
        </authorList>
    </citation>
    <scope>NUCLEOTIDE SEQUENCE</scope>
    <source>
        <tissue evidence="2">Shoot tissue taken approximately 20 cm above the soil surface</tissue>
    </source>
</reference>
<evidence type="ECO:0000256" key="1">
    <source>
        <dbReference type="SAM" id="Phobius"/>
    </source>
</evidence>
<protein>
    <submittedName>
        <fullName evidence="2">Uncharacterized protein</fullName>
    </submittedName>
</protein>
<reference evidence="2" key="1">
    <citation type="submission" date="2014-09" db="EMBL/GenBank/DDBJ databases">
        <authorList>
            <person name="Magalhaes I.L.F."/>
            <person name="Oliveira U."/>
            <person name="Santos F.R."/>
            <person name="Vidigal T.H.D.A."/>
            <person name="Brescovit A.D."/>
            <person name="Santos A.J."/>
        </authorList>
    </citation>
    <scope>NUCLEOTIDE SEQUENCE</scope>
    <source>
        <tissue evidence="2">Shoot tissue taken approximately 20 cm above the soil surface</tissue>
    </source>
</reference>
<evidence type="ECO:0000313" key="2">
    <source>
        <dbReference type="EMBL" id="JAE32141.1"/>
    </source>
</evidence>
<proteinExistence type="predicted"/>
<organism evidence="2">
    <name type="scientific">Arundo donax</name>
    <name type="common">Giant reed</name>
    <name type="synonym">Donax arundinaceus</name>
    <dbReference type="NCBI Taxonomy" id="35708"/>
    <lineage>
        <taxon>Eukaryota</taxon>
        <taxon>Viridiplantae</taxon>
        <taxon>Streptophyta</taxon>
        <taxon>Embryophyta</taxon>
        <taxon>Tracheophyta</taxon>
        <taxon>Spermatophyta</taxon>
        <taxon>Magnoliopsida</taxon>
        <taxon>Liliopsida</taxon>
        <taxon>Poales</taxon>
        <taxon>Poaceae</taxon>
        <taxon>PACMAD clade</taxon>
        <taxon>Arundinoideae</taxon>
        <taxon>Arundineae</taxon>
        <taxon>Arundo</taxon>
    </lineage>
</organism>
<keyword evidence="1" id="KW-0812">Transmembrane</keyword>
<keyword evidence="1" id="KW-0472">Membrane</keyword>
<dbReference type="EMBL" id="GBRH01165755">
    <property type="protein sequence ID" value="JAE32141.1"/>
    <property type="molecule type" value="Transcribed_RNA"/>
</dbReference>
<sequence>MQLYSWRNAVLARELRWLCSFVSFICIGLGNWLIRLVWFGLFGFKKLQFLKN</sequence>
<dbReference type="AlphaFoldDB" id="A0A0A9HBD7"/>
<accession>A0A0A9HBD7</accession>
<name>A0A0A9HBD7_ARUDO</name>